<protein>
    <submittedName>
        <fullName evidence="3">Site-specific integrase</fullName>
    </submittedName>
</protein>
<comment type="caution">
    <text evidence="3">The sequence shown here is derived from an EMBL/GenBank/DDBJ whole genome shotgun (WGS) entry which is preliminary data.</text>
</comment>
<feature type="domain" description="Tyr recombinase" evidence="2">
    <location>
        <begin position="20"/>
        <end position="79"/>
    </location>
</feature>
<evidence type="ECO:0000313" key="3">
    <source>
        <dbReference type="EMBL" id="MCM2578851.1"/>
    </source>
</evidence>
<dbReference type="InterPro" id="IPR002104">
    <property type="entry name" value="Integrase_catalytic"/>
</dbReference>
<organism evidence="3 4">
    <name type="scientific">Streptomyces meridianus</name>
    <dbReference type="NCBI Taxonomy" id="2938945"/>
    <lineage>
        <taxon>Bacteria</taxon>
        <taxon>Bacillati</taxon>
        <taxon>Actinomycetota</taxon>
        <taxon>Actinomycetes</taxon>
        <taxon>Kitasatosporales</taxon>
        <taxon>Streptomycetaceae</taxon>
        <taxon>Streptomyces</taxon>
    </lineage>
</organism>
<dbReference type="InterPro" id="IPR011010">
    <property type="entry name" value="DNA_brk_join_enz"/>
</dbReference>
<dbReference type="Proteomes" id="UP001167160">
    <property type="component" value="Unassembled WGS sequence"/>
</dbReference>
<proteinExistence type="predicted"/>
<dbReference type="SUPFAM" id="SSF56349">
    <property type="entry name" value="DNA breaking-rejoining enzymes"/>
    <property type="match status" value="1"/>
</dbReference>
<dbReference type="EMBL" id="JAMQGM010000033">
    <property type="protein sequence ID" value="MCM2578851.1"/>
    <property type="molecule type" value="Genomic_DNA"/>
</dbReference>
<evidence type="ECO:0000256" key="1">
    <source>
        <dbReference type="ARBA" id="ARBA00023172"/>
    </source>
</evidence>
<gene>
    <name evidence="3" type="ORF">M1E25_16085</name>
</gene>
<name>A0ABT0X8J6_9ACTN</name>
<sequence>MALRWQRLRLRAEQATTGRTWDPNGLIFVTREGRPIEPGNLNRDFSAVCKKAAINRRVRVHDLRHTCATLLLAQGVDARCRARHVNADAACPLPPRLRTVSGAVRPPRRRRGRRERPGCPPSGLITAAYGTFPAHFGCPRVGATEEAAAFSFSATQVDHKCAHWAFTCTRCVINQDRFMPMFALIFTPPLPAALCNHFVCSRSVGVYTLPRK</sequence>
<keyword evidence="1" id="KW-0233">DNA recombination</keyword>
<dbReference type="Pfam" id="PF00589">
    <property type="entry name" value="Phage_integrase"/>
    <property type="match status" value="1"/>
</dbReference>
<evidence type="ECO:0000259" key="2">
    <source>
        <dbReference type="Pfam" id="PF00589"/>
    </source>
</evidence>
<keyword evidence="4" id="KW-1185">Reference proteome</keyword>
<dbReference type="Gene3D" id="1.10.443.10">
    <property type="entry name" value="Intergrase catalytic core"/>
    <property type="match status" value="1"/>
</dbReference>
<dbReference type="InterPro" id="IPR013762">
    <property type="entry name" value="Integrase-like_cat_sf"/>
</dbReference>
<accession>A0ABT0X8J6</accession>
<reference evidence="3" key="1">
    <citation type="journal article" date="2023" name="Int. J. Syst. Evol. Microbiol.">
        <title>Streptomyces meridianus sp. nov. isolated from brackish water of the Tagus estuary in Alcochete, Portugal.</title>
        <authorList>
            <person name="Santos J.D.N."/>
            <person name="Klimek D."/>
            <person name="Calusinska M."/>
            <person name="Lobo Da Cunha A."/>
            <person name="Catita J."/>
            <person name="Goncalves H."/>
            <person name="Gonzalez I."/>
            <person name="Reyes F."/>
            <person name="Lage O.M."/>
        </authorList>
    </citation>
    <scope>NUCLEOTIDE SEQUENCE</scope>
    <source>
        <strain evidence="3">MTZ3.1</strain>
    </source>
</reference>
<evidence type="ECO:0000313" key="4">
    <source>
        <dbReference type="Proteomes" id="UP001167160"/>
    </source>
</evidence>
<dbReference type="RefSeq" id="WP_251415952.1">
    <property type="nucleotide sequence ID" value="NZ_JAMQGM010000033.1"/>
</dbReference>